<keyword evidence="5" id="KW-0735">Signal-anchor</keyword>
<keyword evidence="4 11" id="KW-0812">Transmembrane</keyword>
<keyword evidence="8 11" id="KW-0472">Membrane</keyword>
<evidence type="ECO:0000256" key="10">
    <source>
        <dbReference type="SAM" id="MobiDB-lite"/>
    </source>
</evidence>
<gene>
    <name evidence="12" type="ORF">PBY51_020393</name>
</gene>
<keyword evidence="9" id="KW-0325">Glycoprotein</keyword>
<feature type="region of interest" description="Disordered" evidence="10">
    <location>
        <begin position="50"/>
        <end position="71"/>
    </location>
</feature>
<keyword evidence="6 11" id="KW-1133">Transmembrane helix</keyword>
<dbReference type="PANTHER" id="PTHR14647">
    <property type="entry name" value="GALACTOSE-3-O-SULFOTRANSFERASE"/>
    <property type="match status" value="1"/>
</dbReference>
<accession>A0AAN8AT64</accession>
<keyword evidence="13" id="KW-1185">Reference proteome</keyword>
<dbReference type="AlphaFoldDB" id="A0AAN8AT64"/>
<dbReference type="Gene3D" id="3.40.50.300">
    <property type="entry name" value="P-loop containing nucleotide triphosphate hydrolases"/>
    <property type="match status" value="1"/>
</dbReference>
<proteinExistence type="inferred from homology"/>
<evidence type="ECO:0000256" key="2">
    <source>
        <dbReference type="ARBA" id="ARBA00008124"/>
    </source>
</evidence>
<sequence>MLQKQERQRWQFWVKRVTVGCLLISVPLFYALSTIQINFDTTELPVPLSCAPRPGQSSSSSRQYTNSSQKDNNVCAPKVDIMFMKTHKTASSTFINILLRFGEKLNLKFAFPKSRNDFFYPSSFQRTYVDAYKSGTCFNIMCNHMRFNAPEVAKVLPRDTFYITILRDPAELFESSFHYFGHVVPLTWWITGEDKMAEFLRDPKHYFSPDGFNSFYLKNLLFFDLGQDNTLDADDPHVEKRIRVIAERFDLVMLMEHFEESLILFKDSVCWQMDDILFFKLNSRMKSTIPKLTPELRAKALQWNSIDWKLYKHFNLTFWKKVEAYGRKHMEDDVAELRRRNAELVKLCIEGGHSVEAASIHDAAMQPWQPIGEKSIEGYNLNKNVNKANEEMCRKMLIPELQYLTDLGVNLWLTKLWGRVRKIINW</sequence>
<dbReference type="GO" id="GO:0000139">
    <property type="term" value="C:Golgi membrane"/>
    <property type="evidence" value="ECO:0007669"/>
    <property type="project" value="UniProtKB-SubCell"/>
</dbReference>
<organism evidence="12 13">
    <name type="scientific">Eleginops maclovinus</name>
    <name type="common">Patagonian blennie</name>
    <name type="synonym">Eleginus maclovinus</name>
    <dbReference type="NCBI Taxonomy" id="56733"/>
    <lineage>
        <taxon>Eukaryota</taxon>
        <taxon>Metazoa</taxon>
        <taxon>Chordata</taxon>
        <taxon>Craniata</taxon>
        <taxon>Vertebrata</taxon>
        <taxon>Euteleostomi</taxon>
        <taxon>Actinopterygii</taxon>
        <taxon>Neopterygii</taxon>
        <taxon>Teleostei</taxon>
        <taxon>Neoteleostei</taxon>
        <taxon>Acanthomorphata</taxon>
        <taxon>Eupercaria</taxon>
        <taxon>Perciformes</taxon>
        <taxon>Notothenioidei</taxon>
        <taxon>Eleginopidae</taxon>
        <taxon>Eleginops</taxon>
    </lineage>
</organism>
<evidence type="ECO:0000256" key="3">
    <source>
        <dbReference type="ARBA" id="ARBA00022679"/>
    </source>
</evidence>
<feature type="compositionally biased region" description="Low complexity" evidence="10">
    <location>
        <begin position="56"/>
        <end position="69"/>
    </location>
</feature>
<evidence type="ECO:0000256" key="11">
    <source>
        <dbReference type="SAM" id="Phobius"/>
    </source>
</evidence>
<dbReference type="GO" id="GO:0042552">
    <property type="term" value="P:myelination"/>
    <property type="evidence" value="ECO:0007669"/>
    <property type="project" value="TreeGrafter"/>
</dbReference>
<evidence type="ECO:0000256" key="7">
    <source>
        <dbReference type="ARBA" id="ARBA00023034"/>
    </source>
</evidence>
<name>A0AAN8AT64_ELEMC</name>
<dbReference type="InterPro" id="IPR009729">
    <property type="entry name" value="Gal-3-0_sulfotransfrase"/>
</dbReference>
<dbReference type="GO" id="GO:0006682">
    <property type="term" value="P:galactosylceramide biosynthetic process"/>
    <property type="evidence" value="ECO:0007669"/>
    <property type="project" value="TreeGrafter"/>
</dbReference>
<evidence type="ECO:0000256" key="5">
    <source>
        <dbReference type="ARBA" id="ARBA00022968"/>
    </source>
</evidence>
<dbReference type="InterPro" id="IPR027417">
    <property type="entry name" value="P-loop_NTPase"/>
</dbReference>
<comment type="similarity">
    <text evidence="2">Belongs to the galactose-3-O-sulfotransferase family.</text>
</comment>
<evidence type="ECO:0000256" key="8">
    <source>
        <dbReference type="ARBA" id="ARBA00023136"/>
    </source>
</evidence>
<dbReference type="GO" id="GO:0001733">
    <property type="term" value="F:galactosylceramide sulfotransferase activity"/>
    <property type="evidence" value="ECO:0007669"/>
    <property type="project" value="InterPro"/>
</dbReference>
<evidence type="ECO:0000256" key="6">
    <source>
        <dbReference type="ARBA" id="ARBA00022989"/>
    </source>
</evidence>
<evidence type="ECO:0000313" key="12">
    <source>
        <dbReference type="EMBL" id="KAK5866183.1"/>
    </source>
</evidence>
<comment type="subcellular location">
    <subcellularLocation>
        <location evidence="1">Golgi apparatus membrane</location>
        <topology evidence="1">Single-pass type II membrane protein</topology>
    </subcellularLocation>
</comment>
<evidence type="ECO:0000256" key="9">
    <source>
        <dbReference type="ARBA" id="ARBA00023180"/>
    </source>
</evidence>
<reference evidence="12 13" key="1">
    <citation type="journal article" date="2023" name="Genes (Basel)">
        <title>Chromosome-Level Genome Assembly and Circadian Gene Repertoire of the Patagonia Blennie Eleginops maclovinus-The Closest Ancestral Proxy of Antarctic Cryonotothenioids.</title>
        <authorList>
            <person name="Cheng C.C."/>
            <person name="Rivera-Colon A.G."/>
            <person name="Minhas B.F."/>
            <person name="Wilson L."/>
            <person name="Rayamajhi N."/>
            <person name="Vargas-Chacoff L."/>
            <person name="Catchen J.M."/>
        </authorList>
    </citation>
    <scope>NUCLEOTIDE SEQUENCE [LARGE SCALE GENOMIC DNA]</scope>
    <source>
        <strain evidence="12">JMC-PN-2008</strain>
    </source>
</reference>
<dbReference type="Pfam" id="PF06990">
    <property type="entry name" value="Gal-3-0_sulfotr"/>
    <property type="match status" value="1"/>
</dbReference>
<reference evidence="12 13" key="2">
    <citation type="journal article" date="2023" name="Mol. Biol. Evol.">
        <title>Genomics of Secondarily Temperate Adaptation in the Only Non-Antarctic Icefish.</title>
        <authorList>
            <person name="Rivera-Colon A.G."/>
            <person name="Rayamajhi N."/>
            <person name="Minhas B.F."/>
            <person name="Madrigal G."/>
            <person name="Bilyk K.T."/>
            <person name="Yoon V."/>
            <person name="Hune M."/>
            <person name="Gregory S."/>
            <person name="Cheng C.H.C."/>
            <person name="Catchen J.M."/>
        </authorList>
    </citation>
    <scope>NUCLEOTIDE SEQUENCE [LARGE SCALE GENOMIC DNA]</scope>
    <source>
        <strain evidence="12">JMC-PN-2008</strain>
    </source>
</reference>
<evidence type="ECO:0000313" key="13">
    <source>
        <dbReference type="Proteomes" id="UP001346869"/>
    </source>
</evidence>
<keyword evidence="7" id="KW-0333">Golgi apparatus</keyword>
<dbReference type="PANTHER" id="PTHR14647:SF56">
    <property type="entry name" value="GALACTOSYLCERAMIDE SULFOTRANSFERASE"/>
    <property type="match status" value="1"/>
</dbReference>
<comment type="caution">
    <text evidence="12">The sequence shown here is derived from an EMBL/GenBank/DDBJ whole genome shotgun (WGS) entry which is preliminary data.</text>
</comment>
<evidence type="ECO:0000256" key="4">
    <source>
        <dbReference type="ARBA" id="ARBA00022692"/>
    </source>
</evidence>
<dbReference type="SUPFAM" id="SSF52540">
    <property type="entry name" value="P-loop containing nucleoside triphosphate hydrolases"/>
    <property type="match status" value="1"/>
</dbReference>
<dbReference type="EMBL" id="JAUZQC010000009">
    <property type="protein sequence ID" value="KAK5866183.1"/>
    <property type="molecule type" value="Genomic_DNA"/>
</dbReference>
<keyword evidence="3" id="KW-0808">Transferase</keyword>
<dbReference type="Proteomes" id="UP001346869">
    <property type="component" value="Unassembled WGS sequence"/>
</dbReference>
<evidence type="ECO:0008006" key="14">
    <source>
        <dbReference type="Google" id="ProtNLM"/>
    </source>
</evidence>
<protein>
    <recommendedName>
        <fullName evidence="14">Galactosylceramide sulfotransferase</fullName>
    </recommendedName>
</protein>
<feature type="transmembrane region" description="Helical" evidence="11">
    <location>
        <begin position="12"/>
        <end position="32"/>
    </location>
</feature>
<evidence type="ECO:0000256" key="1">
    <source>
        <dbReference type="ARBA" id="ARBA00004323"/>
    </source>
</evidence>